<accession>A0A382KW09</accession>
<protein>
    <submittedName>
        <fullName evidence="1">Uncharacterized protein</fullName>
    </submittedName>
</protein>
<organism evidence="1">
    <name type="scientific">marine metagenome</name>
    <dbReference type="NCBI Taxonomy" id="408172"/>
    <lineage>
        <taxon>unclassified sequences</taxon>
        <taxon>metagenomes</taxon>
        <taxon>ecological metagenomes</taxon>
    </lineage>
</organism>
<reference evidence="1" key="1">
    <citation type="submission" date="2018-05" db="EMBL/GenBank/DDBJ databases">
        <authorList>
            <person name="Lanie J.A."/>
            <person name="Ng W.-L."/>
            <person name="Kazmierczak K.M."/>
            <person name="Andrzejewski T.M."/>
            <person name="Davidsen T.M."/>
            <person name="Wayne K.J."/>
            <person name="Tettelin H."/>
            <person name="Glass J.I."/>
            <person name="Rusch D."/>
            <person name="Podicherti R."/>
            <person name="Tsui H.-C.T."/>
            <person name="Winkler M.E."/>
        </authorList>
    </citation>
    <scope>NUCLEOTIDE SEQUENCE</scope>
</reference>
<name>A0A382KW09_9ZZZZ</name>
<dbReference type="AlphaFoldDB" id="A0A382KW09"/>
<gene>
    <name evidence="1" type="ORF">METZ01_LOCUS280156</name>
</gene>
<proteinExistence type="predicted"/>
<dbReference type="EMBL" id="UINC01082490">
    <property type="protein sequence ID" value="SVC27302.1"/>
    <property type="molecule type" value="Genomic_DNA"/>
</dbReference>
<sequence>MIRRTRNKTLKFAKDELKKLLVLDYRLLAERFRSDQFTSKQMTEEFKANPEFKDWYFKNYWALEKWRSI</sequence>
<evidence type="ECO:0000313" key="1">
    <source>
        <dbReference type="EMBL" id="SVC27302.1"/>
    </source>
</evidence>